<feature type="domain" description="Grh/CP2 DB" evidence="7">
    <location>
        <begin position="192"/>
        <end position="443"/>
    </location>
</feature>
<feature type="region of interest" description="Disordered" evidence="6">
    <location>
        <begin position="430"/>
        <end position="464"/>
    </location>
</feature>
<keyword evidence="5" id="KW-0539">Nucleus</keyword>
<dbReference type="STRING" id="56484.A0A1Y2FLP5"/>
<dbReference type="InterPro" id="IPR057520">
    <property type="entry name" value="GRHL1/CP2_C"/>
</dbReference>
<accession>A0A1Y2FLP5</accession>
<evidence type="ECO:0000256" key="6">
    <source>
        <dbReference type="SAM" id="MobiDB-lite"/>
    </source>
</evidence>
<keyword evidence="3" id="KW-0238">DNA-binding</keyword>
<dbReference type="OMA" id="TEAEICY"/>
<dbReference type="RefSeq" id="XP_040726515.1">
    <property type="nucleotide sequence ID" value="XM_040871101.1"/>
</dbReference>
<proteinExistence type="predicted"/>
<evidence type="ECO:0000256" key="2">
    <source>
        <dbReference type="ARBA" id="ARBA00023015"/>
    </source>
</evidence>
<evidence type="ECO:0000313" key="8">
    <source>
        <dbReference type="EMBL" id="ORY84497.1"/>
    </source>
</evidence>
<gene>
    <name evidence="8" type="ORF">BCR37DRAFT_392065</name>
</gene>
<feature type="region of interest" description="Disordered" evidence="6">
    <location>
        <begin position="582"/>
        <end position="614"/>
    </location>
</feature>
<organism evidence="8 9">
    <name type="scientific">Protomyces lactucae-debilis</name>
    <dbReference type="NCBI Taxonomy" id="2754530"/>
    <lineage>
        <taxon>Eukaryota</taxon>
        <taxon>Fungi</taxon>
        <taxon>Dikarya</taxon>
        <taxon>Ascomycota</taxon>
        <taxon>Taphrinomycotina</taxon>
        <taxon>Taphrinomycetes</taxon>
        <taxon>Taphrinales</taxon>
        <taxon>Protomycetaceae</taxon>
        <taxon>Protomyces</taxon>
    </lineage>
</organism>
<comment type="subcellular location">
    <subcellularLocation>
        <location evidence="1">Nucleus</location>
    </subcellularLocation>
</comment>
<evidence type="ECO:0000256" key="3">
    <source>
        <dbReference type="ARBA" id="ARBA00023125"/>
    </source>
</evidence>
<name>A0A1Y2FLP5_PROLT</name>
<keyword evidence="4" id="KW-0804">Transcription</keyword>
<comment type="caution">
    <text evidence="8">The sequence shown here is derived from an EMBL/GenBank/DDBJ whole genome shotgun (WGS) entry which is preliminary data.</text>
</comment>
<dbReference type="AlphaFoldDB" id="A0A1Y2FLP5"/>
<feature type="region of interest" description="Disordered" evidence="6">
    <location>
        <begin position="121"/>
        <end position="153"/>
    </location>
</feature>
<dbReference type="PROSITE" id="PS51968">
    <property type="entry name" value="GRH_CP2_DB"/>
    <property type="match status" value="1"/>
</dbReference>
<keyword evidence="9" id="KW-1185">Reference proteome</keyword>
<evidence type="ECO:0000256" key="1">
    <source>
        <dbReference type="ARBA" id="ARBA00004123"/>
    </source>
</evidence>
<evidence type="ECO:0000259" key="7">
    <source>
        <dbReference type="PROSITE" id="PS51968"/>
    </source>
</evidence>
<evidence type="ECO:0000313" key="9">
    <source>
        <dbReference type="Proteomes" id="UP000193685"/>
    </source>
</evidence>
<dbReference type="PANTHER" id="PTHR11037">
    <property type="entry name" value="TRANSCRIPTION FACTOR CP2"/>
    <property type="match status" value="1"/>
</dbReference>
<dbReference type="GeneID" id="63787700"/>
<dbReference type="Pfam" id="PF04516">
    <property type="entry name" value="CP2"/>
    <property type="match status" value="1"/>
</dbReference>
<keyword evidence="2" id="KW-0805">Transcription regulation</keyword>
<dbReference type="InterPro" id="IPR007604">
    <property type="entry name" value="CP2"/>
</dbReference>
<dbReference type="GO" id="GO:0000978">
    <property type="term" value="F:RNA polymerase II cis-regulatory region sequence-specific DNA binding"/>
    <property type="evidence" value="ECO:0007669"/>
    <property type="project" value="TreeGrafter"/>
</dbReference>
<dbReference type="Proteomes" id="UP000193685">
    <property type="component" value="Unassembled WGS sequence"/>
</dbReference>
<feature type="compositionally biased region" description="Polar residues" evidence="6">
    <location>
        <begin position="582"/>
        <end position="591"/>
    </location>
</feature>
<sequence length="703" mass="78339">MSMSSNSRTNNRHTNRQSLSLSSYPGDIFNTRNAGDAPFGDENAIVDGDAEHSSGAPDQPKHDLNATEAMNWLYSADTDQTPRASDQDHFSLASSEDFLNFGRNSAQFDFGAFNQTGLLSPQVSRQSSNADATNTAVQDSQAGKDTGSSGHRQFMNVQGDYRAARPEASIMTGLLLDTRQGQPMQPLSSQLSSSRIVARLLAPTSMRRSTQEDSQTYLNKSQLYGLSLVDTEHKAQGRQVKYRTTVKVLFHDEDQKHRAATFWSIWRDGRGMTEAVERKAPFVRALEFDEAGPVKMMEKHKADVIARPVLVAEAFDGFTVDWSPVQQSPCAQTMLALRCHFLSTDFSHSKGVRGVSLKLAVKTEICTNDQQYLLGGSACLIKLFRDKGAERKAANDLSHVRKALQRLEDPHGSSLINSASGPIVHKGHVRRESDFQVRVQHRRKRSASVSSQSSGNGSQTEEYSRLDEIDMYRAMLASVEPSTLLQLPLEDGDNMALSFDDEISLQAKQVEPVSTEEPQTTYGRLSPQSVYQPAFRASPQPVLLGDFRTILVADMDDHYVPPKPQKKPVKCFYFMQQMESTSKTQTMSPVSDGSPDMRGEGENPGTSKYHPSQRNRHQLGPIYRAVYLYEYSVNAFVSVVAKKLSLDAEKHRIVRCVRENNRGIRILLEAEMLERMPDGQDMLIRLHEVGPGQIELVLHYALA</sequence>
<reference evidence="8 9" key="1">
    <citation type="submission" date="2016-07" db="EMBL/GenBank/DDBJ databases">
        <title>Pervasive Adenine N6-methylation of Active Genes in Fungi.</title>
        <authorList>
            <consortium name="DOE Joint Genome Institute"/>
            <person name="Mondo S.J."/>
            <person name="Dannebaum R.O."/>
            <person name="Kuo R.C."/>
            <person name="Labutti K."/>
            <person name="Haridas S."/>
            <person name="Kuo A."/>
            <person name="Salamov A."/>
            <person name="Ahrendt S.R."/>
            <person name="Lipzen A."/>
            <person name="Sullivan W."/>
            <person name="Andreopoulos W.B."/>
            <person name="Clum A."/>
            <person name="Lindquist E."/>
            <person name="Daum C."/>
            <person name="Ramamoorthy G.K."/>
            <person name="Gryganskyi A."/>
            <person name="Culley D."/>
            <person name="Magnuson J.K."/>
            <person name="James T.Y."/>
            <person name="O'Malley M.A."/>
            <person name="Stajich J.E."/>
            <person name="Spatafora J.W."/>
            <person name="Visel A."/>
            <person name="Grigoriev I.V."/>
        </authorList>
    </citation>
    <scope>NUCLEOTIDE SEQUENCE [LARGE SCALE GENOMIC DNA]</scope>
    <source>
        <strain evidence="8 9">12-1054</strain>
    </source>
</reference>
<dbReference type="InterPro" id="IPR040167">
    <property type="entry name" value="TF_CP2-like"/>
</dbReference>
<dbReference type="OrthoDB" id="7680836at2759"/>
<dbReference type="GO" id="GO:0001228">
    <property type="term" value="F:DNA-binding transcription activator activity, RNA polymerase II-specific"/>
    <property type="evidence" value="ECO:0007669"/>
    <property type="project" value="TreeGrafter"/>
</dbReference>
<dbReference type="Pfam" id="PF25416">
    <property type="entry name" value="GRHL1_C"/>
    <property type="match status" value="1"/>
</dbReference>
<evidence type="ECO:0000256" key="5">
    <source>
        <dbReference type="ARBA" id="ARBA00023242"/>
    </source>
</evidence>
<feature type="region of interest" description="Disordered" evidence="6">
    <location>
        <begin position="1"/>
        <end position="63"/>
    </location>
</feature>
<dbReference type="PANTHER" id="PTHR11037:SF20">
    <property type="entry name" value="PROTEIN GRAINYHEAD"/>
    <property type="match status" value="1"/>
</dbReference>
<feature type="compositionally biased region" description="Low complexity" evidence="6">
    <location>
        <begin position="447"/>
        <end position="459"/>
    </location>
</feature>
<dbReference type="GO" id="GO:0005634">
    <property type="term" value="C:nucleus"/>
    <property type="evidence" value="ECO:0007669"/>
    <property type="project" value="UniProtKB-SubCell"/>
</dbReference>
<protein>
    <submittedName>
        <fullName evidence="8">CP2 transcription factor-domain-containing protein</fullName>
    </submittedName>
</protein>
<dbReference type="EMBL" id="MCFI01000006">
    <property type="protein sequence ID" value="ORY84497.1"/>
    <property type="molecule type" value="Genomic_DNA"/>
</dbReference>
<feature type="compositionally biased region" description="Polar residues" evidence="6">
    <location>
        <begin position="121"/>
        <end position="151"/>
    </location>
</feature>
<evidence type="ECO:0000256" key="4">
    <source>
        <dbReference type="ARBA" id="ARBA00023163"/>
    </source>
</evidence>